<evidence type="ECO:0000313" key="3">
    <source>
        <dbReference type="Proteomes" id="UP000016487"/>
    </source>
</evidence>
<reference evidence="2" key="1">
    <citation type="journal article" date="2012" name="J. Bacteriol.">
        <title>Genome sequences of type strains of seven species of the marine bacterium Pseudoalteromonas.</title>
        <authorList>
            <person name="Xie B.B."/>
            <person name="Shu Y.L."/>
            <person name="Qin Q.L."/>
            <person name="Rong J.C."/>
            <person name="Zhang X.Y."/>
            <person name="Chen X.L."/>
            <person name="Shi M."/>
            <person name="He H.L."/>
            <person name="Zhou B.C."/>
            <person name="Zhang Y.Z."/>
        </authorList>
    </citation>
    <scope>NUCLEOTIDE SEQUENCE</scope>
    <source>
        <strain evidence="2">DSM 8771</strain>
    </source>
</reference>
<keyword evidence="1" id="KW-0812">Transmembrane</keyword>
<keyword evidence="1" id="KW-0472">Membrane</keyword>
<evidence type="ECO:0000313" key="2">
    <source>
        <dbReference type="EMBL" id="KAF7772137.1"/>
    </source>
</evidence>
<proteinExistence type="predicted"/>
<comment type="caution">
    <text evidence="2">The sequence shown here is derived from an EMBL/GenBank/DDBJ whole genome shotgun (WGS) entry which is preliminary data.</text>
</comment>
<feature type="transmembrane region" description="Helical" evidence="1">
    <location>
        <begin position="470"/>
        <end position="492"/>
    </location>
</feature>
<name>A0AAD4AJA1_9GAMM</name>
<accession>A0AAD4AJA1</accession>
<keyword evidence="1" id="KW-1133">Transmembrane helix</keyword>
<dbReference type="RefSeq" id="WP_010367743.1">
    <property type="nucleotide sequence ID" value="NZ_AHBZ03000015.1"/>
</dbReference>
<dbReference type="InterPro" id="IPR001646">
    <property type="entry name" value="5peptide_repeat"/>
</dbReference>
<gene>
    <name evidence="2" type="ORF">PCIT_a2147</name>
</gene>
<dbReference type="Gene3D" id="2.160.20.80">
    <property type="entry name" value="E3 ubiquitin-protein ligase SopA"/>
    <property type="match status" value="1"/>
</dbReference>
<dbReference type="Pfam" id="PF13576">
    <property type="entry name" value="Pentapeptide_3"/>
    <property type="match status" value="1"/>
</dbReference>
<protein>
    <recommendedName>
        <fullName evidence="4">Pentapeptide repeat-containing protein</fullName>
    </recommendedName>
</protein>
<evidence type="ECO:0008006" key="4">
    <source>
        <dbReference type="Google" id="ProtNLM"/>
    </source>
</evidence>
<dbReference type="EMBL" id="AHBZ03000015">
    <property type="protein sequence ID" value="KAF7772137.1"/>
    <property type="molecule type" value="Genomic_DNA"/>
</dbReference>
<reference evidence="2" key="2">
    <citation type="submission" date="2015-03" db="EMBL/GenBank/DDBJ databases">
        <title>Genome sequence of Pseudoalteromonas citrea.</title>
        <authorList>
            <person name="Xie B.-B."/>
            <person name="Rong J.-C."/>
            <person name="Qin Q.-L."/>
            <person name="Zhang Y.-Z."/>
        </authorList>
    </citation>
    <scope>NUCLEOTIDE SEQUENCE</scope>
    <source>
        <strain evidence="2">DSM 8771</strain>
    </source>
</reference>
<dbReference type="AlphaFoldDB" id="A0AAD4AJA1"/>
<organism evidence="2 3">
    <name type="scientific">Pseudoalteromonas citrea</name>
    <dbReference type="NCBI Taxonomy" id="43655"/>
    <lineage>
        <taxon>Bacteria</taxon>
        <taxon>Pseudomonadati</taxon>
        <taxon>Pseudomonadota</taxon>
        <taxon>Gammaproteobacteria</taxon>
        <taxon>Alteromonadales</taxon>
        <taxon>Pseudoalteromonadaceae</taxon>
        <taxon>Pseudoalteromonas</taxon>
    </lineage>
</organism>
<sequence length="498" mass="56722">MSKEQHNNLAEVTLEGDAALDLWLQGKDAWNEWIERYSIRDISFKGVRFSYKSLEGKLSNKRVVNKDSELNVIDFSGFKFHNVTFSGAHFHGKVDFSSAVFQGNTSFNEARFSALATFSNSAFEGRVSFEKANFFDKAVFTKVKCESHINFELASFNGPLDFQEAQVFGQAVFKSCNFSGHLTLLHSEFHSLFLFEYAHIGGTAVFSRATFSDWAIFHDSNFKSSSYFSGTSFKHYTDFSASTFRDNVAFENSSFYGEKVSFKKCQFHATFDFQPEETANLKCLDFEGASFDKQFTLSGHFNCIPDLRQTKTSHHIDLSLLTIKLNRHFLKNTGMEATVDQVDPDRLCRLKEIAESNKNHERALAFHADELRAKRWHVFSLWQSILDGLYSLTSNYGQSIMRPCMYLLASVFIFASATLSQTKQSSYNIAQMKAALTISVATATPFLAISKEARTKGTEELFNKELPDNYYLYSYIHSGSSFVFMFLIGLGLRNRFRI</sequence>
<dbReference type="Proteomes" id="UP000016487">
    <property type="component" value="Unassembled WGS sequence"/>
</dbReference>
<evidence type="ECO:0000256" key="1">
    <source>
        <dbReference type="SAM" id="Phobius"/>
    </source>
</evidence>